<keyword evidence="3" id="KW-1185">Reference proteome</keyword>
<reference evidence="2 3" key="1">
    <citation type="journal article" date="2018" name="Mol. Biol. Evol.">
        <title>Broad Genomic Sampling Reveals a Smut Pathogenic Ancestry of the Fungal Clade Ustilaginomycotina.</title>
        <authorList>
            <person name="Kijpornyongpan T."/>
            <person name="Mondo S.J."/>
            <person name="Barry K."/>
            <person name="Sandor L."/>
            <person name="Lee J."/>
            <person name="Lipzen A."/>
            <person name="Pangilinan J."/>
            <person name="LaButti K."/>
            <person name="Hainaut M."/>
            <person name="Henrissat B."/>
            <person name="Grigoriev I.V."/>
            <person name="Spatafora J.W."/>
            <person name="Aime M.C."/>
        </authorList>
    </citation>
    <scope>NUCLEOTIDE SEQUENCE [LARGE SCALE GENOMIC DNA]</scope>
    <source>
        <strain evidence="2 3">MCA 4718</strain>
    </source>
</reference>
<feature type="compositionally biased region" description="Gly residues" evidence="1">
    <location>
        <begin position="356"/>
        <end position="366"/>
    </location>
</feature>
<dbReference type="EMBL" id="KZ819339">
    <property type="protein sequence ID" value="PWN17970.1"/>
    <property type="molecule type" value="Genomic_DNA"/>
</dbReference>
<feature type="compositionally biased region" description="Gly residues" evidence="1">
    <location>
        <begin position="398"/>
        <end position="412"/>
    </location>
</feature>
<evidence type="ECO:0000313" key="2">
    <source>
        <dbReference type="EMBL" id="PWN17970.1"/>
    </source>
</evidence>
<feature type="region of interest" description="Disordered" evidence="1">
    <location>
        <begin position="199"/>
        <end position="367"/>
    </location>
</feature>
<feature type="compositionally biased region" description="Basic residues" evidence="1">
    <location>
        <begin position="294"/>
        <end position="308"/>
    </location>
</feature>
<gene>
    <name evidence="2" type="ORF">BCV69DRAFT_285567</name>
</gene>
<feature type="compositionally biased region" description="Polar residues" evidence="1">
    <location>
        <begin position="309"/>
        <end position="323"/>
    </location>
</feature>
<sequence>MVRQKRLSVQQAFRQAWKAHQRILGREVSLSADEDELPQQQRRPKKRSSTDASGGHSITSSDGGGGGGGFIVEDEDEQEQGSSGGGGEFIVDDEEEKEDEDDVSLGAHAQPTHLALEEVPHALALLGLPTEDQGILSVFANAAEEDYSGAHTPAAGIASSSSSSLGDEGRKRGARAPRQMIVSREKFEQVCEVLLMDEGGAAELDQQEEDQESDARRRRRKRPTRPTASDEGGSSTPETTRRPRRAAAAAARRPMAIEVDSDDEDEEDVYRDDGESDGLDDADAALSDSDTATAKRKPKAGGRGRIRPSKTSESATSTPSKTGGTRRKRARPSTSDASASHTDASDEEEDEDEEGGGSVGRGGGTSLTGEQLEAVQDAWHLFTDKLDQIDAGWRQRQGGAGVGSGKQSAGGGEKGRLGLREIQRLAIVTGVKMSEKEMEEMLLFACQSFAPATSKYMTREGAKAQRLAAANAVTAKVGPGAVDEGTEVKGYEGGVGLDEFAGVLKRGRM</sequence>
<feature type="region of interest" description="Disordered" evidence="1">
    <location>
        <begin position="395"/>
        <end position="415"/>
    </location>
</feature>
<dbReference type="RefSeq" id="XP_025345130.1">
    <property type="nucleotide sequence ID" value="XM_025493436.1"/>
</dbReference>
<dbReference type="OrthoDB" id="2530165at2759"/>
<dbReference type="GeneID" id="37015170"/>
<organism evidence="2 3">
    <name type="scientific">Pseudomicrostroma glucosiphilum</name>
    <dbReference type="NCBI Taxonomy" id="1684307"/>
    <lineage>
        <taxon>Eukaryota</taxon>
        <taxon>Fungi</taxon>
        <taxon>Dikarya</taxon>
        <taxon>Basidiomycota</taxon>
        <taxon>Ustilaginomycotina</taxon>
        <taxon>Exobasidiomycetes</taxon>
        <taxon>Microstromatales</taxon>
        <taxon>Microstromatales incertae sedis</taxon>
        <taxon>Pseudomicrostroma</taxon>
    </lineage>
</organism>
<feature type="non-terminal residue" evidence="2">
    <location>
        <position position="509"/>
    </location>
</feature>
<evidence type="ECO:0000256" key="1">
    <source>
        <dbReference type="SAM" id="MobiDB-lite"/>
    </source>
</evidence>
<feature type="compositionally biased region" description="Acidic residues" evidence="1">
    <location>
        <begin position="90"/>
        <end position="103"/>
    </location>
</feature>
<dbReference type="AlphaFoldDB" id="A0A316TXY6"/>
<name>A0A316TXY6_9BASI</name>
<feature type="compositionally biased region" description="Acidic residues" evidence="1">
    <location>
        <begin position="259"/>
        <end position="283"/>
    </location>
</feature>
<feature type="region of interest" description="Disordered" evidence="1">
    <location>
        <begin position="151"/>
        <end position="183"/>
    </location>
</feature>
<protein>
    <submittedName>
        <fullName evidence="2">Uncharacterized protein</fullName>
    </submittedName>
</protein>
<feature type="compositionally biased region" description="Acidic residues" evidence="1">
    <location>
        <begin position="345"/>
        <end position="355"/>
    </location>
</feature>
<evidence type="ECO:0000313" key="3">
    <source>
        <dbReference type="Proteomes" id="UP000245942"/>
    </source>
</evidence>
<dbReference type="Proteomes" id="UP000245942">
    <property type="component" value="Unassembled WGS sequence"/>
</dbReference>
<accession>A0A316TXY6</accession>
<proteinExistence type="predicted"/>
<feature type="region of interest" description="Disordered" evidence="1">
    <location>
        <begin position="24"/>
        <end position="112"/>
    </location>
</feature>
<feature type="compositionally biased region" description="Low complexity" evidence="1">
    <location>
        <begin position="333"/>
        <end position="342"/>
    </location>
</feature>